<dbReference type="InterPro" id="IPR050270">
    <property type="entry name" value="DegV_domain_contain"/>
</dbReference>
<evidence type="ECO:0000256" key="1">
    <source>
        <dbReference type="ARBA" id="ARBA00023121"/>
    </source>
</evidence>
<dbReference type="RefSeq" id="WP_074956601.1">
    <property type="nucleotide sequence ID" value="NZ_FPBV01000040.1"/>
</dbReference>
<dbReference type="InterPro" id="IPR003797">
    <property type="entry name" value="DegV"/>
</dbReference>
<dbReference type="PANTHER" id="PTHR33434:SF2">
    <property type="entry name" value="FATTY ACID-BINDING PROTEIN TM_1468"/>
    <property type="match status" value="1"/>
</dbReference>
<gene>
    <name evidence="2" type="ORF">SAMN05421543_1409</name>
</gene>
<dbReference type="InterPro" id="IPR043168">
    <property type="entry name" value="DegV_C"/>
</dbReference>
<dbReference type="eggNOG" id="COG1307">
    <property type="taxonomic scope" value="Bacteria"/>
</dbReference>
<dbReference type="NCBIfam" id="TIGR00762">
    <property type="entry name" value="DegV"/>
    <property type="match status" value="1"/>
</dbReference>
<dbReference type="Gene3D" id="3.30.1180.10">
    <property type="match status" value="1"/>
</dbReference>
<sequence length="283" mass="30630">MERIAFVTDSTAYLTPEQVTAHGITVVPLSVIFGDVAYREGVDITAEEFYAKLAEAKTLPSTSQPPVGEFVKVFERLLQDHDTVLCYLLSAKLSGTVRAAETAAGMVEGRVRVVDSEYASYGIAGPLLDGVRMAEKGVSSDEIVAYWERIRSQVKSMFVIDTLEYLHRGGRIGGAAAVLGALLQIKPILTVLDGRLDLFDKVRTHRRAVERMLAEFDAAASGGARLRVGVVHSRRLADAEGLRSQLTAKYPNIEVEISELGPVIGTHTGPGVLAILYYPALEG</sequence>
<keyword evidence="3" id="KW-1185">Reference proteome</keyword>
<dbReference type="PANTHER" id="PTHR33434">
    <property type="entry name" value="DEGV DOMAIN-CONTAINING PROTEIN DR_1986-RELATED"/>
    <property type="match status" value="1"/>
</dbReference>
<organism evidence="2 3">
    <name type="scientific">Alicyclobacillus macrosporangiidus</name>
    <dbReference type="NCBI Taxonomy" id="392015"/>
    <lineage>
        <taxon>Bacteria</taxon>
        <taxon>Bacillati</taxon>
        <taxon>Bacillota</taxon>
        <taxon>Bacilli</taxon>
        <taxon>Bacillales</taxon>
        <taxon>Alicyclobacillaceae</taxon>
        <taxon>Alicyclobacillus</taxon>
    </lineage>
</organism>
<reference evidence="3" key="1">
    <citation type="submission" date="2016-10" db="EMBL/GenBank/DDBJ databases">
        <authorList>
            <person name="Varghese N."/>
        </authorList>
    </citation>
    <scope>NUCLEOTIDE SEQUENCE [LARGE SCALE GENOMIC DNA]</scope>
    <source>
        <strain evidence="3">DSM 17980</strain>
    </source>
</reference>
<dbReference type="Proteomes" id="UP000183508">
    <property type="component" value="Unassembled WGS sequence"/>
</dbReference>
<evidence type="ECO:0000313" key="3">
    <source>
        <dbReference type="Proteomes" id="UP000183508"/>
    </source>
</evidence>
<dbReference type="SUPFAM" id="SSF82549">
    <property type="entry name" value="DAK1/DegV-like"/>
    <property type="match status" value="1"/>
</dbReference>
<protein>
    <submittedName>
        <fullName evidence="2">EDD domain protein, DegV family</fullName>
    </submittedName>
</protein>
<keyword evidence="1" id="KW-0446">Lipid-binding</keyword>
<dbReference type="GO" id="GO:0008289">
    <property type="term" value="F:lipid binding"/>
    <property type="evidence" value="ECO:0007669"/>
    <property type="project" value="UniProtKB-KW"/>
</dbReference>
<name>A0A1I7LE00_9BACL</name>
<dbReference type="Gene3D" id="3.40.50.10170">
    <property type="match status" value="1"/>
</dbReference>
<proteinExistence type="predicted"/>
<dbReference type="STRING" id="392015.SAMN05421543_1409"/>
<dbReference type="Pfam" id="PF02645">
    <property type="entry name" value="DegV"/>
    <property type="match status" value="1"/>
</dbReference>
<accession>A0A1I7LE00</accession>
<evidence type="ECO:0000313" key="2">
    <source>
        <dbReference type="EMBL" id="SFV07918.1"/>
    </source>
</evidence>
<dbReference type="PROSITE" id="PS51482">
    <property type="entry name" value="DEGV"/>
    <property type="match status" value="1"/>
</dbReference>
<dbReference type="EMBL" id="FPBV01000040">
    <property type="protein sequence ID" value="SFV07918.1"/>
    <property type="molecule type" value="Genomic_DNA"/>
</dbReference>
<dbReference type="AlphaFoldDB" id="A0A1I7LE00"/>